<gene>
    <name evidence="2" type="ORF">KYI95_19780</name>
</gene>
<feature type="transmembrane region" description="Helical" evidence="1">
    <location>
        <begin position="12"/>
        <end position="29"/>
    </location>
</feature>
<dbReference type="Proteomes" id="UP001197236">
    <property type="component" value="Unassembled WGS sequence"/>
</dbReference>
<protein>
    <submittedName>
        <fullName evidence="2">Uncharacterized protein</fullName>
    </submittedName>
</protein>
<keyword evidence="1" id="KW-0812">Transmembrane</keyword>
<evidence type="ECO:0000313" key="3">
    <source>
        <dbReference type="Proteomes" id="UP001197236"/>
    </source>
</evidence>
<evidence type="ECO:0000256" key="1">
    <source>
        <dbReference type="SAM" id="Phobius"/>
    </source>
</evidence>
<dbReference type="RefSeq" id="WP_029571043.1">
    <property type="nucleotide sequence ID" value="NZ_CP193912.1"/>
</dbReference>
<reference evidence="2 3" key="1">
    <citation type="submission" date="2021-07" db="EMBL/GenBank/DDBJ databases">
        <title>A novel phosphonate cluster across the Pantoea species complex is important for pathogenicity in onion.</title>
        <authorList>
            <person name="Zhao M."/>
            <person name="Stice S."/>
            <person name="Shin G.Y."/>
            <person name="Coutinho T."/>
            <person name="Gitaitis R."/>
            <person name="Kvitko B."/>
            <person name="Dutta B."/>
        </authorList>
    </citation>
    <scope>NUCLEOTIDE SEQUENCE [LARGE SCALE GENOMIC DNA]</scope>
    <source>
        <strain evidence="2 3">BD 382</strain>
    </source>
</reference>
<sequence>MLQFNGVLRTAVTWFTLFLAWSALVLWHFGMQLHQYIMSDSTLFAYELAVRTAQSDMMPQGMIPFLMVLLTLTAGAVLSVLTLLGWNLILFACCLPVMAGEWLLRRTGLIRSESTASVER</sequence>
<evidence type="ECO:0000313" key="2">
    <source>
        <dbReference type="EMBL" id="MBW1259415.1"/>
    </source>
</evidence>
<comment type="caution">
    <text evidence="2">The sequence shown here is derived from an EMBL/GenBank/DDBJ whole genome shotgun (WGS) entry which is preliminary data.</text>
</comment>
<accession>A0ABS6VJC1</accession>
<organism evidence="2 3">
    <name type="scientific">Pantoea allii</name>
    <dbReference type="NCBI Taxonomy" id="574096"/>
    <lineage>
        <taxon>Bacteria</taxon>
        <taxon>Pseudomonadati</taxon>
        <taxon>Pseudomonadota</taxon>
        <taxon>Gammaproteobacteria</taxon>
        <taxon>Enterobacterales</taxon>
        <taxon>Erwiniaceae</taxon>
        <taxon>Pantoea</taxon>
    </lineage>
</organism>
<keyword evidence="3" id="KW-1185">Reference proteome</keyword>
<dbReference type="EMBL" id="JAHVXZ010000016">
    <property type="protein sequence ID" value="MBW1259415.1"/>
    <property type="molecule type" value="Genomic_DNA"/>
</dbReference>
<keyword evidence="1" id="KW-0472">Membrane</keyword>
<keyword evidence="1" id="KW-1133">Transmembrane helix</keyword>
<proteinExistence type="predicted"/>
<name>A0ABS6VJC1_9GAMM</name>